<evidence type="ECO:0000256" key="12">
    <source>
        <dbReference type="ARBA" id="ARBA00038271"/>
    </source>
</evidence>
<keyword evidence="6" id="KW-0547">Nucleotide-binding</keyword>
<dbReference type="InterPro" id="IPR050839">
    <property type="entry name" value="Rho-assoc_Ser/Thr_Kinase"/>
</dbReference>
<dbReference type="Proteomes" id="UP000317494">
    <property type="component" value="Unassembled WGS sequence"/>
</dbReference>
<evidence type="ECO:0000256" key="4">
    <source>
        <dbReference type="ARBA" id="ARBA00022679"/>
    </source>
</evidence>
<evidence type="ECO:0000259" key="18">
    <source>
        <dbReference type="PROSITE" id="PS50081"/>
    </source>
</evidence>
<dbReference type="SUPFAM" id="SSF57889">
    <property type="entry name" value="Cysteine-rich domain"/>
    <property type="match status" value="1"/>
</dbReference>
<dbReference type="InterPro" id="IPR002219">
    <property type="entry name" value="PKC_DAG/PE"/>
</dbReference>
<feature type="coiled-coil region" evidence="15">
    <location>
        <begin position="1361"/>
        <end position="1388"/>
    </location>
</feature>
<organism evidence="21 23">
    <name type="scientific">Synchytrium endobioticum</name>
    <dbReference type="NCBI Taxonomy" id="286115"/>
    <lineage>
        <taxon>Eukaryota</taxon>
        <taxon>Fungi</taxon>
        <taxon>Fungi incertae sedis</taxon>
        <taxon>Chytridiomycota</taxon>
        <taxon>Chytridiomycota incertae sedis</taxon>
        <taxon>Chytridiomycetes</taxon>
        <taxon>Synchytriales</taxon>
        <taxon>Synchytriaceae</taxon>
        <taxon>Synchytrium</taxon>
    </lineage>
</organism>
<evidence type="ECO:0000256" key="14">
    <source>
        <dbReference type="ARBA" id="ARBA00048679"/>
    </source>
</evidence>
<keyword evidence="10" id="KW-0067">ATP-binding</keyword>
<dbReference type="GO" id="GO:0008270">
    <property type="term" value="F:zinc ion binding"/>
    <property type="evidence" value="ECO:0007669"/>
    <property type="project" value="UniProtKB-KW"/>
</dbReference>
<feature type="coiled-coil region" evidence="15">
    <location>
        <begin position="434"/>
        <end position="702"/>
    </location>
</feature>
<keyword evidence="7" id="KW-0863">Zinc-finger</keyword>
<feature type="domain" description="AGC-kinase C-terminal" evidence="19">
    <location>
        <begin position="346"/>
        <end position="416"/>
    </location>
</feature>
<dbReference type="SUPFAM" id="SSF56112">
    <property type="entry name" value="Protein kinase-like (PK-like)"/>
    <property type="match status" value="1"/>
</dbReference>
<keyword evidence="22" id="KW-1185">Reference proteome</keyword>
<feature type="coiled-coil region" evidence="15">
    <location>
        <begin position="1227"/>
        <end position="1325"/>
    </location>
</feature>
<evidence type="ECO:0000256" key="16">
    <source>
        <dbReference type="SAM" id="MobiDB-lite"/>
    </source>
</evidence>
<name>A0A507CYC9_9FUNG</name>
<dbReference type="PROSITE" id="PS00108">
    <property type="entry name" value="PROTEIN_KINASE_ST"/>
    <property type="match status" value="1"/>
</dbReference>
<evidence type="ECO:0000313" key="20">
    <source>
        <dbReference type="EMBL" id="TPX40839.1"/>
    </source>
</evidence>
<keyword evidence="2" id="KW-0723">Serine/threonine-protein kinase</keyword>
<dbReference type="GO" id="GO:0004674">
    <property type="term" value="F:protein serine/threonine kinase activity"/>
    <property type="evidence" value="ECO:0007669"/>
    <property type="project" value="UniProtKB-KW"/>
</dbReference>
<dbReference type="EC" id="2.7.11.1" evidence="1"/>
<evidence type="ECO:0000259" key="19">
    <source>
        <dbReference type="PROSITE" id="PS51285"/>
    </source>
</evidence>
<evidence type="ECO:0000256" key="5">
    <source>
        <dbReference type="ARBA" id="ARBA00022723"/>
    </source>
</evidence>
<comment type="caution">
    <text evidence="21">The sequence shown here is derived from an EMBL/GenBank/DDBJ whole genome shotgun (WGS) entry which is preliminary data.</text>
</comment>
<evidence type="ECO:0000259" key="17">
    <source>
        <dbReference type="PROSITE" id="PS50011"/>
    </source>
</evidence>
<dbReference type="PROSITE" id="PS50081">
    <property type="entry name" value="ZF_DAG_PE_2"/>
    <property type="match status" value="1"/>
</dbReference>
<dbReference type="InterPro" id="IPR008271">
    <property type="entry name" value="Ser/Thr_kinase_AS"/>
</dbReference>
<keyword evidence="11 15" id="KW-0175">Coiled coil</keyword>
<comment type="catalytic activity">
    <reaction evidence="13">
        <text>L-threonyl-[protein] + ATP = O-phospho-L-threonyl-[protein] + ADP + H(+)</text>
        <dbReference type="Rhea" id="RHEA:46608"/>
        <dbReference type="Rhea" id="RHEA-COMP:11060"/>
        <dbReference type="Rhea" id="RHEA-COMP:11605"/>
        <dbReference type="ChEBI" id="CHEBI:15378"/>
        <dbReference type="ChEBI" id="CHEBI:30013"/>
        <dbReference type="ChEBI" id="CHEBI:30616"/>
        <dbReference type="ChEBI" id="CHEBI:61977"/>
        <dbReference type="ChEBI" id="CHEBI:456216"/>
        <dbReference type="EC" id="2.7.11.1"/>
    </reaction>
</comment>
<reference evidence="22 23" key="1">
    <citation type="journal article" date="2019" name="Sci. Rep.">
        <title>Comparative genomics of chytrid fungi reveal insights into the obligate biotrophic and pathogenic lifestyle of Synchytrium endobioticum.</title>
        <authorList>
            <person name="van de Vossenberg B.T.L.H."/>
            <person name="Warris S."/>
            <person name="Nguyen H.D.T."/>
            <person name="van Gent-Pelzer M.P.E."/>
            <person name="Joly D.L."/>
            <person name="van de Geest H.C."/>
            <person name="Bonants P.J.M."/>
            <person name="Smith D.S."/>
            <person name="Levesque C.A."/>
            <person name="van der Lee T.A.J."/>
        </authorList>
    </citation>
    <scope>NUCLEOTIDE SEQUENCE [LARGE SCALE GENOMIC DNA]</scope>
    <source>
        <strain evidence="21 23">LEV6574</strain>
        <strain evidence="20 22">MB42</strain>
    </source>
</reference>
<dbReference type="InterPro" id="IPR011009">
    <property type="entry name" value="Kinase-like_dom_sf"/>
</dbReference>
<dbReference type="PANTHER" id="PTHR22988">
    <property type="entry name" value="MYOTONIC DYSTROPHY S/T KINASE-RELATED"/>
    <property type="match status" value="1"/>
</dbReference>
<dbReference type="STRING" id="286115.A0A507CYC9"/>
<sequence length="1546" mass="172986">MATTKPPQVLAGRLTQIASDVSSGHNPSSISLELLLDTFLALYTDCRAAANQTEHIVKFVQKYDKVAARLQKLRVNTQDFDVVKVLATGAIGKVCLVKGKMDDKVYAMKVLKKLDLLTRREAAFFMEERNVLVFAQTSKWLTTLYAAFQDEENLYLVMDYVSGGSLRSLIMSRDDPMPEQEAKFYVAEILLSLEELHSYNYVHRDVKPENMLIDETGHVKLADFGSCMILDEADKITSHETVGTPDYISPEILRALEGGVSYGKECDWWSLGIILFELLFDETPFYAESLTETYGKIMDHENTFAFPDDCEISAEAKDIISRLLCSKERRLGCNGVAEIKAHPWFNGIDFEQIRSHKPPFVPELDGPEDTKYFENEEDESKKFAVKKLAKDREFTGQNLNFVGYTYLQNARPIVSFGGDLVLALGSGGDSSGRIQSLEDEIDALKARLQAEVTNVAAAQTAVRAAEEHVKAIKAKLAKESAHRQELTERSLILEKDKMDMQAELSDLRLLKTDATHEKEELEAKLAQVKRSLDADLKARSEIQELQEVNAKLEDELSSLRSGLERESASSKQKEAALAELTRKKTLLDVELQQMTRKMQDEVNGRSAAESKASQLLQEVSDQQSKVLNLSKERVQLTERVHILSTENSNLQESLRKEQAAVEETTQRSSQLEQAKAGVEAELDALQKTIDTLQSERDALASSSKAYSGDAQSLGVVNKQLETAVTARSRANDELASVNKRKAVLEVEVAELRKKLRMQEEATIETKAKNISLQTHLAEITSKLAVIDDTNQRLSKHISSSSEESKGLTLRHSSELSTLKASLQESAARLDEVEKTKRLLETDLEQARKREAEMSDNYKKLEGRLAEVESAVAKERKSKFGYEALFQAGESARDELQREVERLHSRMAFTKEEHTKSVREYQDSLFRVRTEYAALEERHDAETKLRSRLEEDISRLAKEIAALQGQIKIDKQKQLDAEQQILTLSEKLLEGRERERKSVEVPDAVLEKWRHGDGKSSLSVPTTEKSRKNIGKLFLSRGSPTKDVHHRGVIYEAGEEDPLSMQSSPLGSQNVNELSGSHRRMSTASSQGSLKSSNTMLSDVPTIHLQEDMRGWIKVPKGGKVKKGWVAKFAVVTKDHKLTLYDREKDAGTSEPTESYDICGDIFVVKPVKQSELIHASGTHIDFIFQIQTQPKSGVVPSTSLAFANSSSSAGVSPTEKQQSAHELHKRAAKLSQDISQKEKVLSAAERLLGVSSSSTNYKQIETEVVTLQEQLHLLRADMQAVMDQLQHVGPVETGGDAAVLDAEFLEELAICKREYEKEITIEENKRTALLKMREPLIQARPKVKHGLFGSTTVNTPMDAQRAEVEGQLQAIEKRLGRLREDIGTLTNASTRDAQKKIVNIFMKKNRIEEWKNHKFKLRQYNKPVSCMQCTQPMWGVNQGYECTACKMVVHVNCISCVQQTCQDIANTKNLVPSYFMTGSQNERDNWIANLEASRREVDKLKSPTSFVGNLGNIASSSSSITSSPLSSIPESSSVNGIRKIPLPPLV</sequence>
<accession>A0A507CYC9</accession>
<dbReference type="InterPro" id="IPR011993">
    <property type="entry name" value="PH-like_dom_sf"/>
</dbReference>
<feature type="region of interest" description="Disordered" evidence="16">
    <location>
        <begin position="1054"/>
        <end position="1093"/>
    </location>
</feature>
<evidence type="ECO:0000256" key="13">
    <source>
        <dbReference type="ARBA" id="ARBA00047899"/>
    </source>
</evidence>
<evidence type="ECO:0000256" key="7">
    <source>
        <dbReference type="ARBA" id="ARBA00022771"/>
    </source>
</evidence>
<dbReference type="SMART" id="SM00109">
    <property type="entry name" value="C1"/>
    <property type="match status" value="1"/>
</dbReference>
<dbReference type="PROSITE" id="PS50011">
    <property type="entry name" value="PROTEIN_KINASE_DOM"/>
    <property type="match status" value="1"/>
</dbReference>
<dbReference type="Pfam" id="PF25346">
    <property type="entry name" value="PH_MRCK"/>
    <property type="match status" value="1"/>
</dbReference>
<dbReference type="GO" id="GO:0031032">
    <property type="term" value="P:actomyosin structure organization"/>
    <property type="evidence" value="ECO:0007669"/>
    <property type="project" value="TreeGrafter"/>
</dbReference>
<dbReference type="InterPro" id="IPR046349">
    <property type="entry name" value="C1-like_sf"/>
</dbReference>
<dbReference type="OrthoDB" id="3638488at2759"/>
<keyword evidence="9" id="KW-0862">Zinc</keyword>
<dbReference type="Gene3D" id="3.30.200.20">
    <property type="entry name" value="Phosphorylase Kinase, domain 1"/>
    <property type="match status" value="1"/>
</dbReference>
<dbReference type="Proteomes" id="UP000320475">
    <property type="component" value="Unassembled WGS sequence"/>
</dbReference>
<proteinExistence type="inferred from homology"/>
<dbReference type="FunFam" id="1.10.510.10:FF:000751">
    <property type="entry name" value="Non-specific serine/threonine protein kinase"/>
    <property type="match status" value="1"/>
</dbReference>
<dbReference type="GO" id="GO:0005856">
    <property type="term" value="C:cytoskeleton"/>
    <property type="evidence" value="ECO:0007669"/>
    <property type="project" value="TreeGrafter"/>
</dbReference>
<comment type="similarity">
    <text evidence="12">Belongs to the protein kinase superfamily. STE Ser/Thr protein kinase family. COT1 subfamily.</text>
</comment>
<dbReference type="Pfam" id="PF00130">
    <property type="entry name" value="C1_1"/>
    <property type="match status" value="1"/>
</dbReference>
<dbReference type="InterPro" id="IPR057529">
    <property type="entry name" value="MRCK/ROCK_PH"/>
</dbReference>
<feature type="domain" description="Protein kinase" evidence="17">
    <location>
        <begin position="80"/>
        <end position="345"/>
    </location>
</feature>
<dbReference type="Gene3D" id="1.10.510.10">
    <property type="entry name" value="Transferase(Phosphotransferase) domain 1"/>
    <property type="match status" value="1"/>
</dbReference>
<dbReference type="PROSITE" id="PS51285">
    <property type="entry name" value="AGC_KINASE_CTER"/>
    <property type="match status" value="1"/>
</dbReference>
<evidence type="ECO:0000313" key="22">
    <source>
        <dbReference type="Proteomes" id="UP000317494"/>
    </source>
</evidence>
<comment type="catalytic activity">
    <reaction evidence="14">
        <text>L-seryl-[protein] + ATP = O-phospho-L-seryl-[protein] + ADP + H(+)</text>
        <dbReference type="Rhea" id="RHEA:17989"/>
        <dbReference type="Rhea" id="RHEA-COMP:9863"/>
        <dbReference type="Rhea" id="RHEA-COMP:11604"/>
        <dbReference type="ChEBI" id="CHEBI:15378"/>
        <dbReference type="ChEBI" id="CHEBI:29999"/>
        <dbReference type="ChEBI" id="CHEBI:30616"/>
        <dbReference type="ChEBI" id="CHEBI:83421"/>
        <dbReference type="ChEBI" id="CHEBI:456216"/>
        <dbReference type="EC" id="2.7.11.1"/>
    </reaction>
</comment>
<dbReference type="CDD" id="cd00029">
    <property type="entry name" value="C1"/>
    <property type="match status" value="1"/>
</dbReference>
<protein>
    <recommendedName>
        <fullName evidence="1">non-specific serine/threonine protein kinase</fullName>
        <ecNumber evidence="1">2.7.11.1</ecNumber>
    </recommendedName>
</protein>
<feature type="compositionally biased region" description="Polar residues" evidence="16">
    <location>
        <begin position="1081"/>
        <end position="1093"/>
    </location>
</feature>
<keyword evidence="8" id="KW-0418">Kinase</keyword>
<gene>
    <name evidence="21" type="ORF">SeLEV6574_g04670</name>
    <name evidence="20" type="ORF">SeMB42_g05848</name>
</gene>
<evidence type="ECO:0000256" key="11">
    <source>
        <dbReference type="ARBA" id="ARBA00023054"/>
    </source>
</evidence>
<dbReference type="PANTHER" id="PTHR22988:SF71">
    <property type="entry name" value="CITRON RHO-INTERACTING KINASE"/>
    <property type="match status" value="1"/>
</dbReference>
<evidence type="ECO:0000256" key="15">
    <source>
        <dbReference type="SAM" id="Coils"/>
    </source>
</evidence>
<dbReference type="SMART" id="SM00133">
    <property type="entry name" value="S_TK_X"/>
    <property type="match status" value="1"/>
</dbReference>
<evidence type="ECO:0000256" key="10">
    <source>
        <dbReference type="ARBA" id="ARBA00022840"/>
    </source>
</evidence>
<keyword evidence="3" id="KW-0597">Phosphoprotein</keyword>
<evidence type="ECO:0000313" key="21">
    <source>
        <dbReference type="EMBL" id="TPX44164.1"/>
    </source>
</evidence>
<dbReference type="FunFam" id="3.30.200.20:FF:001209">
    <property type="entry name" value="Serine/threonine-protein kinase MRCK beta"/>
    <property type="match status" value="1"/>
</dbReference>
<evidence type="ECO:0000256" key="2">
    <source>
        <dbReference type="ARBA" id="ARBA00022527"/>
    </source>
</evidence>
<feature type="coiled-coil region" evidence="15">
    <location>
        <begin position="815"/>
        <end position="972"/>
    </location>
</feature>
<evidence type="ECO:0000256" key="3">
    <source>
        <dbReference type="ARBA" id="ARBA00022553"/>
    </source>
</evidence>
<evidence type="ECO:0000313" key="23">
    <source>
        <dbReference type="Proteomes" id="UP000320475"/>
    </source>
</evidence>
<dbReference type="GO" id="GO:0005737">
    <property type="term" value="C:cytoplasm"/>
    <property type="evidence" value="ECO:0007669"/>
    <property type="project" value="TreeGrafter"/>
</dbReference>
<keyword evidence="4" id="KW-0808">Transferase</keyword>
<feature type="compositionally biased region" description="Polar residues" evidence="16">
    <location>
        <begin position="1059"/>
        <end position="1074"/>
    </location>
</feature>
<dbReference type="EMBL" id="QEAN01000298">
    <property type="protein sequence ID" value="TPX40839.1"/>
    <property type="molecule type" value="Genomic_DNA"/>
</dbReference>
<evidence type="ECO:0000256" key="9">
    <source>
        <dbReference type="ARBA" id="ARBA00022833"/>
    </source>
</evidence>
<evidence type="ECO:0000256" key="8">
    <source>
        <dbReference type="ARBA" id="ARBA00022777"/>
    </source>
</evidence>
<feature type="coiled-coil region" evidence="15">
    <location>
        <begin position="727"/>
        <end position="761"/>
    </location>
</feature>
<dbReference type="InterPro" id="IPR000961">
    <property type="entry name" value="AGC-kinase_C"/>
</dbReference>
<dbReference type="GO" id="GO:0005524">
    <property type="term" value="F:ATP binding"/>
    <property type="evidence" value="ECO:0007669"/>
    <property type="project" value="UniProtKB-KW"/>
</dbReference>
<dbReference type="VEuPathDB" id="FungiDB:SeMB42_g05848"/>
<evidence type="ECO:0000256" key="1">
    <source>
        <dbReference type="ARBA" id="ARBA00012513"/>
    </source>
</evidence>
<dbReference type="InterPro" id="IPR000719">
    <property type="entry name" value="Prot_kinase_dom"/>
</dbReference>
<feature type="domain" description="Phorbol-ester/DAG-type" evidence="18">
    <location>
        <begin position="1412"/>
        <end position="1461"/>
    </location>
</feature>
<dbReference type="Pfam" id="PF00069">
    <property type="entry name" value="Pkinase"/>
    <property type="match status" value="1"/>
</dbReference>
<dbReference type="PROSITE" id="PS00479">
    <property type="entry name" value="ZF_DAG_PE_1"/>
    <property type="match status" value="1"/>
</dbReference>
<dbReference type="Gene3D" id="2.30.29.30">
    <property type="entry name" value="Pleckstrin-homology domain (PH domain)/Phosphotyrosine-binding domain (PTB)"/>
    <property type="match status" value="1"/>
</dbReference>
<keyword evidence="5" id="KW-0479">Metal-binding</keyword>
<dbReference type="EMBL" id="QEAM01000195">
    <property type="protein sequence ID" value="TPX44164.1"/>
    <property type="molecule type" value="Genomic_DNA"/>
</dbReference>
<evidence type="ECO:0000256" key="6">
    <source>
        <dbReference type="ARBA" id="ARBA00022741"/>
    </source>
</evidence>
<dbReference type="Gene3D" id="3.30.60.20">
    <property type="match status" value="1"/>
</dbReference>
<dbReference type="SMART" id="SM00220">
    <property type="entry name" value="S_TKc"/>
    <property type="match status" value="1"/>
</dbReference>